<dbReference type="EMBL" id="ALJF01000006">
    <property type="protein sequence ID" value="EKF60120.1"/>
    <property type="molecule type" value="Genomic_DNA"/>
</dbReference>
<dbReference type="RefSeq" id="WP_006725691.1">
    <property type="nucleotide sequence ID" value="NZ_ALJF01000006.1"/>
</dbReference>
<comment type="caution">
    <text evidence="2">The sequence shown here is derived from an EMBL/GenBank/DDBJ whole genome shotgun (WGS) entry which is preliminary data.</text>
</comment>
<evidence type="ECO:0000313" key="3">
    <source>
        <dbReference type="Proteomes" id="UP000007123"/>
    </source>
</evidence>
<name>K2Q4K3_9HYPH</name>
<evidence type="ECO:0000256" key="1">
    <source>
        <dbReference type="SAM" id="Phobius"/>
    </source>
</evidence>
<organism evidence="2 3">
    <name type="scientific">Agrobacterium albertimagni AOL15</name>
    <dbReference type="NCBI Taxonomy" id="1156935"/>
    <lineage>
        <taxon>Bacteria</taxon>
        <taxon>Pseudomonadati</taxon>
        <taxon>Pseudomonadota</taxon>
        <taxon>Alphaproteobacteria</taxon>
        <taxon>Hyphomicrobiales</taxon>
        <taxon>Rhizobiaceae</taxon>
        <taxon>Rhizobium/Agrobacterium group</taxon>
        <taxon>Agrobacterium</taxon>
    </lineage>
</organism>
<keyword evidence="1" id="KW-0812">Transmembrane</keyword>
<sequence>MFWHGWGLAWGFAFGVAFAGFVYLGSAGADAVWCAADDRGNCLREWISALGGWAAVAAAAPTIYYLSRQVTAAATHEKVNFAIASRANLSLASAARQTAIEVRYQVRLVRQTLGNSGMTRPRQVNHVRAVCELASEWFKRPVFAEFEARIGFADATTVATITVYLDGQVSHMKDLEIQALEGLSVKEFEMLMKRLDGAMNIADKFAEATCASADTFIQEINRLGSRLA</sequence>
<dbReference type="Proteomes" id="UP000007123">
    <property type="component" value="Unassembled WGS sequence"/>
</dbReference>
<dbReference type="AlphaFoldDB" id="K2Q4K3"/>
<feature type="transmembrane region" description="Helical" evidence="1">
    <location>
        <begin position="47"/>
        <end position="66"/>
    </location>
</feature>
<keyword evidence="1" id="KW-0472">Membrane</keyword>
<proteinExistence type="predicted"/>
<protein>
    <submittedName>
        <fullName evidence="2">Uncharacterized protein</fullName>
    </submittedName>
</protein>
<reference evidence="2 3" key="1">
    <citation type="journal article" date="2012" name="J. Bacteriol.">
        <title>Draft Genome Sequence of Agrobacterium albertimagni Strain AOL15.</title>
        <authorList>
            <person name="Trimble W.L."/>
            <person name="Phung le T."/>
            <person name="Meyer F."/>
            <person name="Gilbert J.A."/>
            <person name="Silver S."/>
        </authorList>
    </citation>
    <scope>NUCLEOTIDE SEQUENCE [LARGE SCALE GENOMIC DNA]</scope>
    <source>
        <strain evidence="2 3">AOL15</strain>
    </source>
</reference>
<keyword evidence="3" id="KW-1185">Reference proteome</keyword>
<dbReference type="PATRIC" id="fig|1156935.5.peg.1710"/>
<evidence type="ECO:0000313" key="2">
    <source>
        <dbReference type="EMBL" id="EKF60120.1"/>
    </source>
</evidence>
<keyword evidence="1" id="KW-1133">Transmembrane helix</keyword>
<gene>
    <name evidence="2" type="ORF">QWE_08496</name>
</gene>
<accession>K2Q4K3</accession>